<evidence type="ECO:0000256" key="16">
    <source>
        <dbReference type="SAM" id="MobiDB-lite"/>
    </source>
</evidence>
<comment type="similarity">
    <text evidence="15">Belongs to the inositol phosphokinase (IPK) family.</text>
</comment>
<accession>A0A8X8CGC6</accession>
<evidence type="ECO:0000256" key="14">
    <source>
        <dbReference type="PIRSR" id="PIRSR601929-3"/>
    </source>
</evidence>
<keyword evidence="7 15" id="KW-0547">Nucleotide-binding</keyword>
<keyword evidence="6" id="KW-0732">Signal</keyword>
<evidence type="ECO:0000256" key="5">
    <source>
        <dbReference type="ARBA" id="ARBA00022723"/>
    </source>
</evidence>
<dbReference type="Proteomes" id="UP000886885">
    <property type="component" value="Chromosome 12D"/>
</dbReference>
<dbReference type="GO" id="GO:0009506">
    <property type="term" value="C:plasmodesma"/>
    <property type="evidence" value="ECO:0007669"/>
    <property type="project" value="UniProtKB-ARBA"/>
</dbReference>
<dbReference type="FunFam" id="2.60.120.10:FF:000025">
    <property type="entry name" value="germin-like protein subfamily 2 member 1"/>
    <property type="match status" value="1"/>
</dbReference>
<evidence type="ECO:0000256" key="15">
    <source>
        <dbReference type="RuleBase" id="RU363090"/>
    </source>
</evidence>
<keyword evidence="10" id="KW-0325">Glycoprotein</keyword>
<protein>
    <recommendedName>
        <fullName evidence="15">Inositol polyphosphate multikinase</fullName>
        <ecNumber evidence="15">2.7.1.140</ecNumber>
        <ecNumber evidence="15">2.7.1.151</ecNumber>
    </recommendedName>
</protein>
<evidence type="ECO:0000256" key="1">
    <source>
        <dbReference type="ARBA" id="ARBA00004271"/>
    </source>
</evidence>
<feature type="binding site" evidence="13">
    <location>
        <position position="388"/>
    </location>
    <ligand>
        <name>Mn(2+)</name>
        <dbReference type="ChEBI" id="CHEBI:29035"/>
    </ligand>
</feature>
<keyword evidence="15" id="KW-0418">Kinase</keyword>
<sequence>MLKVPDHQVAGHHGAHGQPGPLIDDSGRFYKPLQDDDRGAIEAAFYTSFSSNTRVPDHIRRFFPVFHGTQLLEASDGSGQRPHLVLEDVVSGRSHPSVMDVKIGSRTWYPEASEDYIQRCFEKDRKSSSLCLGFRISGLQLYGSEESGLWKPERKLVQNLSTDEVRVVLKKFVSSNSPIDPNLNPDCSFASSVYGGSSGILAQLLELKSWFEDQTIYHLNSCSVLMVYEKKKVLKGGSSDAEVKLIDFAHVTEGNGIIDHNFVGGLCSLIKFISEILTSPDECTTKVCLQNSDNNEEILTNSDNLQDTCPTATTGKQTVFINGFPCKNPNSIVASDFKSSKLSQPGDTDNFLRSSLTLDMAADFPGLNTLGLSIARTDLEVDGLTMPHSHPRASEIFFVSTGEVFGGFFDTQSKLFSKTLKPGEVFVIPQGLLHFFINTGDEAAVIFSVLNSQNPGVVKIAGAPFEPDDEEMVDKLSVIRTLSPALEATHIQEIQLEAAMEDDRGRSTADTFNNIKKMELGASTIVTSGIELSQVQELQQMTEK</sequence>
<dbReference type="EMBL" id="JAAWWB010000024">
    <property type="protein sequence ID" value="KAG6753320.1"/>
    <property type="molecule type" value="Genomic_DNA"/>
</dbReference>
<dbReference type="InterPro" id="IPR006045">
    <property type="entry name" value="Cupin_1"/>
</dbReference>
<evidence type="ECO:0000256" key="2">
    <source>
        <dbReference type="ARBA" id="ARBA00007456"/>
    </source>
</evidence>
<dbReference type="PANTHER" id="PTHR12400:SF51">
    <property type="entry name" value="INOSITOL POLYPHOSPHATE MULTIKINASE"/>
    <property type="match status" value="1"/>
</dbReference>
<comment type="subcellular location">
    <subcellularLocation>
        <location evidence="1">Secreted</location>
        <location evidence="1">Extracellular space</location>
        <location evidence="1">Apoplast</location>
    </subcellularLocation>
</comment>
<evidence type="ECO:0000256" key="9">
    <source>
        <dbReference type="ARBA" id="ARBA00023157"/>
    </source>
</evidence>
<comment type="catalytic activity">
    <reaction evidence="15">
        <text>1D-myo-inositol 1,3,4,6-tetrakisphosphate + ATP = 1D-myo-inositol 1,3,4,5,6-pentakisphosphate + ADP + H(+)</text>
        <dbReference type="Rhea" id="RHEA:12717"/>
        <dbReference type="ChEBI" id="CHEBI:15378"/>
        <dbReference type="ChEBI" id="CHEBI:30616"/>
        <dbReference type="ChEBI" id="CHEBI:57660"/>
        <dbReference type="ChEBI" id="CHEBI:57733"/>
        <dbReference type="ChEBI" id="CHEBI:456216"/>
        <dbReference type="EC" id="2.7.1.140"/>
    </reaction>
</comment>
<feature type="region of interest" description="Disordered" evidence="16">
    <location>
        <begin position="1"/>
        <end position="25"/>
    </location>
</feature>
<dbReference type="GO" id="GO:0030145">
    <property type="term" value="F:manganese ion binding"/>
    <property type="evidence" value="ECO:0007669"/>
    <property type="project" value="InterPro"/>
</dbReference>
<evidence type="ECO:0000313" key="18">
    <source>
        <dbReference type="EMBL" id="KAG6753320.1"/>
    </source>
</evidence>
<dbReference type="GO" id="GO:2000280">
    <property type="term" value="P:regulation of root development"/>
    <property type="evidence" value="ECO:0007669"/>
    <property type="project" value="UniProtKB-ARBA"/>
</dbReference>
<feature type="binding site" evidence="13">
    <location>
        <position position="395"/>
    </location>
    <ligand>
        <name>Mn(2+)</name>
        <dbReference type="ChEBI" id="CHEBI:29035"/>
    </ligand>
</feature>
<dbReference type="InterPro" id="IPR001929">
    <property type="entry name" value="Germin"/>
</dbReference>
<proteinExistence type="inferred from homology"/>
<evidence type="ECO:0000256" key="11">
    <source>
        <dbReference type="ARBA" id="ARBA00023211"/>
    </source>
</evidence>
<dbReference type="CDD" id="cd02241">
    <property type="entry name" value="cupin_OxOx"/>
    <property type="match status" value="1"/>
</dbReference>
<dbReference type="AlphaFoldDB" id="A0A8X8CGC6"/>
<comment type="similarity">
    <text evidence="2">Belongs to the germin family.</text>
</comment>
<dbReference type="EC" id="2.7.1.140" evidence="15"/>
<feature type="domain" description="Cupin type-1" evidence="17">
    <location>
        <begin position="340"/>
        <end position="472"/>
    </location>
</feature>
<dbReference type="GO" id="GO:0005524">
    <property type="term" value="F:ATP binding"/>
    <property type="evidence" value="ECO:0007669"/>
    <property type="project" value="UniProtKB-KW"/>
</dbReference>
<evidence type="ECO:0000256" key="4">
    <source>
        <dbReference type="ARBA" id="ARBA00022525"/>
    </source>
</evidence>
<dbReference type="InterPro" id="IPR005522">
    <property type="entry name" value="IPK"/>
</dbReference>
<evidence type="ECO:0000259" key="17">
    <source>
        <dbReference type="SMART" id="SM00835"/>
    </source>
</evidence>
<evidence type="ECO:0000256" key="13">
    <source>
        <dbReference type="PIRSR" id="PIRSR601929-2"/>
    </source>
</evidence>
<evidence type="ECO:0000256" key="12">
    <source>
        <dbReference type="PIRSR" id="PIRSR601929-1"/>
    </source>
</evidence>
<name>A0A8X8CGC6_POPTO</name>
<feature type="binding site" evidence="12">
    <location>
        <position position="395"/>
    </location>
    <ligand>
        <name>oxalate</name>
        <dbReference type="ChEBI" id="CHEBI:30623"/>
    </ligand>
</feature>
<evidence type="ECO:0000256" key="8">
    <source>
        <dbReference type="ARBA" id="ARBA00022840"/>
    </source>
</evidence>
<keyword evidence="4" id="KW-0964">Secreted</keyword>
<dbReference type="SMART" id="SM00835">
    <property type="entry name" value="Cupin_1"/>
    <property type="match status" value="1"/>
</dbReference>
<dbReference type="GO" id="GO:0010497">
    <property type="term" value="P:plasmodesmata-mediated intercellular transport"/>
    <property type="evidence" value="ECO:0007669"/>
    <property type="project" value="UniProtKB-ARBA"/>
</dbReference>
<keyword evidence="11 12" id="KW-0464">Manganese</keyword>
<dbReference type="PANTHER" id="PTHR12400">
    <property type="entry name" value="INOSITOL POLYPHOSPHATE KINASE"/>
    <property type="match status" value="1"/>
</dbReference>
<dbReference type="GO" id="GO:0008440">
    <property type="term" value="F:inositol-1,4,5-trisphosphate 3-kinase activity"/>
    <property type="evidence" value="ECO:0007669"/>
    <property type="project" value="TreeGrafter"/>
</dbReference>
<keyword evidence="15" id="KW-0808">Transferase</keyword>
<dbReference type="GO" id="GO:0005737">
    <property type="term" value="C:cytoplasm"/>
    <property type="evidence" value="ECO:0007669"/>
    <property type="project" value="TreeGrafter"/>
</dbReference>
<evidence type="ECO:0000313" key="19">
    <source>
        <dbReference type="Proteomes" id="UP000886885"/>
    </source>
</evidence>
<comment type="function">
    <text evidence="15">Inositol phosphate kinase with a broad substrate specificity.</text>
</comment>
<evidence type="ECO:0000256" key="3">
    <source>
        <dbReference type="ARBA" id="ARBA00022523"/>
    </source>
</evidence>
<comment type="caution">
    <text evidence="18">The sequence shown here is derived from an EMBL/GenBank/DDBJ whole genome shotgun (WGS) entry which is preliminary data.</text>
</comment>
<comment type="catalytic activity">
    <reaction evidence="15">
        <text>1D-myo-inositol 1,4,5-trisphosphate + 2 ATP = 1D-myo-inositol 1,3,4,5,6-pentakisphosphate + 2 ADP + 2 H(+)</text>
        <dbReference type="Rhea" id="RHEA:32359"/>
        <dbReference type="ChEBI" id="CHEBI:15378"/>
        <dbReference type="ChEBI" id="CHEBI:30616"/>
        <dbReference type="ChEBI" id="CHEBI:57733"/>
        <dbReference type="ChEBI" id="CHEBI:203600"/>
        <dbReference type="ChEBI" id="CHEBI:456216"/>
        <dbReference type="EC" id="2.7.1.151"/>
    </reaction>
</comment>
<dbReference type="GO" id="GO:0048046">
    <property type="term" value="C:apoplast"/>
    <property type="evidence" value="ECO:0007669"/>
    <property type="project" value="UniProtKB-SubCell"/>
</dbReference>
<feature type="compositionally biased region" description="Low complexity" evidence="16">
    <location>
        <begin position="7"/>
        <end position="21"/>
    </location>
</feature>
<gene>
    <name evidence="18" type="ORF">POTOM_043376</name>
</gene>
<evidence type="ECO:0000256" key="10">
    <source>
        <dbReference type="ARBA" id="ARBA00023180"/>
    </source>
</evidence>
<dbReference type="GO" id="GO:0005634">
    <property type="term" value="C:nucleus"/>
    <property type="evidence" value="ECO:0007669"/>
    <property type="project" value="TreeGrafter"/>
</dbReference>
<keyword evidence="3" id="KW-0052">Apoplast</keyword>
<dbReference type="GO" id="GO:0032958">
    <property type="term" value="P:inositol phosphate biosynthetic process"/>
    <property type="evidence" value="ECO:0007669"/>
    <property type="project" value="InterPro"/>
</dbReference>
<reference evidence="18" key="1">
    <citation type="journal article" date="2020" name="bioRxiv">
        <title>Hybrid origin of Populus tomentosa Carr. identified through genome sequencing and phylogenomic analysis.</title>
        <authorList>
            <person name="An X."/>
            <person name="Gao K."/>
            <person name="Chen Z."/>
            <person name="Li J."/>
            <person name="Yang X."/>
            <person name="Yang X."/>
            <person name="Zhou J."/>
            <person name="Guo T."/>
            <person name="Zhao T."/>
            <person name="Huang S."/>
            <person name="Miao D."/>
            <person name="Khan W.U."/>
            <person name="Rao P."/>
            <person name="Ye M."/>
            <person name="Lei B."/>
            <person name="Liao W."/>
            <person name="Wang J."/>
            <person name="Ji L."/>
            <person name="Li Y."/>
            <person name="Guo B."/>
            <person name="Mustafa N.S."/>
            <person name="Li S."/>
            <person name="Yun Q."/>
            <person name="Keller S.R."/>
            <person name="Mao J."/>
            <person name="Zhang R."/>
            <person name="Strauss S.H."/>
        </authorList>
    </citation>
    <scope>NUCLEOTIDE SEQUENCE</scope>
    <source>
        <strain evidence="18">GM15</strain>
        <tissue evidence="18">Leaf</tissue>
    </source>
</reference>
<keyword evidence="9 14" id="KW-1015">Disulfide bond</keyword>
<dbReference type="Pfam" id="PF00190">
    <property type="entry name" value="Cupin_1"/>
    <property type="match status" value="1"/>
</dbReference>
<keyword evidence="19" id="KW-1185">Reference proteome</keyword>
<dbReference type="EC" id="2.7.1.151" evidence="15"/>
<feature type="binding site" evidence="13">
    <location>
        <position position="390"/>
    </location>
    <ligand>
        <name>Mn(2+)</name>
        <dbReference type="ChEBI" id="CHEBI:29035"/>
    </ligand>
</feature>
<dbReference type="Pfam" id="PF03770">
    <property type="entry name" value="IPK"/>
    <property type="match status" value="1"/>
</dbReference>
<dbReference type="GO" id="GO:0051765">
    <property type="term" value="F:inositol tetrakisphosphate kinase activity"/>
    <property type="evidence" value="ECO:0007669"/>
    <property type="project" value="TreeGrafter"/>
</dbReference>
<dbReference type="PROSITE" id="PS00725">
    <property type="entry name" value="GERMIN"/>
    <property type="match status" value="1"/>
</dbReference>
<feature type="disulfide bond" evidence="14">
    <location>
        <begin position="309"/>
        <end position="326"/>
    </location>
</feature>
<keyword evidence="5 12" id="KW-0479">Metal-binding</keyword>
<dbReference type="OrthoDB" id="1921208at2759"/>
<evidence type="ECO:0000256" key="7">
    <source>
        <dbReference type="ARBA" id="ARBA00022741"/>
    </source>
</evidence>
<dbReference type="InterPro" id="IPR019780">
    <property type="entry name" value="Germin_Mn-BS"/>
</dbReference>
<organism evidence="18 19">
    <name type="scientific">Populus tomentosa</name>
    <name type="common">Chinese white poplar</name>
    <dbReference type="NCBI Taxonomy" id="118781"/>
    <lineage>
        <taxon>Eukaryota</taxon>
        <taxon>Viridiplantae</taxon>
        <taxon>Streptophyta</taxon>
        <taxon>Embryophyta</taxon>
        <taxon>Tracheophyta</taxon>
        <taxon>Spermatophyta</taxon>
        <taxon>Magnoliopsida</taxon>
        <taxon>eudicotyledons</taxon>
        <taxon>Gunneridae</taxon>
        <taxon>Pentapetalae</taxon>
        <taxon>rosids</taxon>
        <taxon>fabids</taxon>
        <taxon>Malpighiales</taxon>
        <taxon>Salicaceae</taxon>
        <taxon>Saliceae</taxon>
        <taxon>Populus</taxon>
    </lineage>
</organism>
<feature type="binding site" evidence="12">
    <location>
        <position position="390"/>
    </location>
    <ligand>
        <name>oxalate</name>
        <dbReference type="ChEBI" id="CHEBI:30623"/>
    </ligand>
</feature>
<evidence type="ECO:0000256" key="6">
    <source>
        <dbReference type="ARBA" id="ARBA00022729"/>
    </source>
</evidence>
<keyword evidence="8 15" id="KW-0067">ATP-binding</keyword>
<feature type="binding site" evidence="13">
    <location>
        <position position="434"/>
    </location>
    <ligand>
        <name>Mn(2+)</name>
        <dbReference type="ChEBI" id="CHEBI:29035"/>
    </ligand>
</feature>